<dbReference type="EMBL" id="AUZY01010820">
    <property type="protein sequence ID" value="EQD37061.1"/>
    <property type="molecule type" value="Genomic_DNA"/>
</dbReference>
<protein>
    <submittedName>
        <fullName evidence="1">Phospho-2-dehydro-3-deoxyheptonate aldolase</fullName>
    </submittedName>
</protein>
<name>T0YNR3_9ZZZZ</name>
<evidence type="ECO:0000313" key="1">
    <source>
        <dbReference type="EMBL" id="EQD37061.1"/>
    </source>
</evidence>
<dbReference type="Gene3D" id="3.20.20.70">
    <property type="entry name" value="Aldolase class I"/>
    <property type="match status" value="1"/>
</dbReference>
<dbReference type="PANTHER" id="PTHR43018">
    <property type="entry name" value="PHOSPHO-2-DEHYDRO-3-DEOXYHEPTONATE ALDOLASE"/>
    <property type="match status" value="1"/>
</dbReference>
<dbReference type="SUPFAM" id="SSF51569">
    <property type="entry name" value="Aldolase"/>
    <property type="match status" value="1"/>
</dbReference>
<accession>T0YNR3</accession>
<reference evidence="1" key="2">
    <citation type="journal article" date="2014" name="ISME J.">
        <title>Microbial stratification in low pH oxic and suboxic macroscopic growths along an acid mine drainage.</title>
        <authorList>
            <person name="Mendez-Garcia C."/>
            <person name="Mesa V."/>
            <person name="Sprenger R.R."/>
            <person name="Richter M."/>
            <person name="Diez M.S."/>
            <person name="Solano J."/>
            <person name="Bargiela R."/>
            <person name="Golyshina O.V."/>
            <person name="Manteca A."/>
            <person name="Ramos J.L."/>
            <person name="Gallego J.R."/>
            <person name="Llorente I."/>
            <person name="Martins Dos Santos V.A."/>
            <person name="Jensen O.N."/>
            <person name="Pelaez A.I."/>
            <person name="Sanchez J."/>
            <person name="Ferrer M."/>
        </authorList>
    </citation>
    <scope>NUCLEOTIDE SEQUENCE</scope>
</reference>
<comment type="caution">
    <text evidence="1">The sequence shown here is derived from an EMBL/GenBank/DDBJ whole genome shotgun (WGS) entry which is preliminary data.</text>
</comment>
<dbReference type="PANTHER" id="PTHR43018:SF2">
    <property type="entry name" value="PHOSPHO-2-DEHYDRO-3-DEOXYHEPTONATE ALDOLASE"/>
    <property type="match status" value="1"/>
</dbReference>
<dbReference type="AlphaFoldDB" id="T0YNR3"/>
<organism evidence="1">
    <name type="scientific">mine drainage metagenome</name>
    <dbReference type="NCBI Taxonomy" id="410659"/>
    <lineage>
        <taxon>unclassified sequences</taxon>
        <taxon>metagenomes</taxon>
        <taxon>ecological metagenomes</taxon>
    </lineage>
</organism>
<feature type="non-terminal residue" evidence="1">
    <location>
        <position position="100"/>
    </location>
</feature>
<dbReference type="InterPro" id="IPR052899">
    <property type="entry name" value="Class-I_DAHP_synthase"/>
</dbReference>
<sequence length="100" mass="10723">MLESSVGFREISLYGKRIFITEDLSNAPTIPSDIAVVRSEGLYSRKIKASNSTVSVGKIRIGGRDLIIAAGPCAVESSEQMIEVAEQGKKVWSGYAFVAA</sequence>
<gene>
    <name evidence="1" type="ORF">B1B_16268</name>
</gene>
<proteinExistence type="predicted"/>
<dbReference type="InterPro" id="IPR013785">
    <property type="entry name" value="Aldolase_TIM"/>
</dbReference>
<reference evidence="1" key="1">
    <citation type="submission" date="2013-08" db="EMBL/GenBank/DDBJ databases">
        <authorList>
            <person name="Mendez C."/>
            <person name="Richter M."/>
            <person name="Ferrer M."/>
            <person name="Sanchez J."/>
        </authorList>
    </citation>
    <scope>NUCLEOTIDE SEQUENCE</scope>
</reference>